<reference evidence="6" key="1">
    <citation type="journal article" date="2019" name="Int. J. Syst. Evol. Microbiol.">
        <title>The Global Catalogue of Microorganisms (GCM) 10K type strain sequencing project: providing services to taxonomists for standard genome sequencing and annotation.</title>
        <authorList>
            <consortium name="The Broad Institute Genomics Platform"/>
            <consortium name="The Broad Institute Genome Sequencing Center for Infectious Disease"/>
            <person name="Wu L."/>
            <person name="Ma J."/>
        </authorList>
    </citation>
    <scope>NUCLEOTIDE SEQUENCE [LARGE SCALE GENOMIC DNA]</scope>
    <source>
        <strain evidence="6">CCM 8979</strain>
    </source>
</reference>
<accession>A0ABW4CY31</accession>
<evidence type="ECO:0000313" key="5">
    <source>
        <dbReference type="EMBL" id="MFD1454211.1"/>
    </source>
</evidence>
<evidence type="ECO:0000313" key="6">
    <source>
        <dbReference type="Proteomes" id="UP001597189"/>
    </source>
</evidence>
<evidence type="ECO:0000256" key="2">
    <source>
        <dbReference type="ARBA" id="ARBA00022801"/>
    </source>
</evidence>
<evidence type="ECO:0000256" key="3">
    <source>
        <dbReference type="ARBA" id="ARBA00023211"/>
    </source>
</evidence>
<comment type="caution">
    <text evidence="5">The sequence shown here is derived from an EMBL/GenBank/DDBJ whole genome shotgun (WGS) entry which is preliminary data.</text>
</comment>
<dbReference type="GO" id="GO:0016787">
    <property type="term" value="F:hydrolase activity"/>
    <property type="evidence" value="ECO:0007669"/>
    <property type="project" value="UniProtKB-KW"/>
</dbReference>
<protein>
    <submittedName>
        <fullName evidence="5">Arginase family protein</fullName>
        <ecNumber evidence="5">3.5.3.-</ecNumber>
    </submittedName>
</protein>
<dbReference type="PANTHER" id="PTHR43782:SF3">
    <property type="entry name" value="ARGINASE"/>
    <property type="match status" value="1"/>
</dbReference>
<keyword evidence="6" id="KW-1185">Reference proteome</keyword>
<keyword evidence="1" id="KW-0479">Metal-binding</keyword>
<dbReference type="PANTHER" id="PTHR43782">
    <property type="entry name" value="ARGINASE"/>
    <property type="match status" value="1"/>
</dbReference>
<evidence type="ECO:0000256" key="4">
    <source>
        <dbReference type="PROSITE-ProRule" id="PRU00742"/>
    </source>
</evidence>
<dbReference type="Gene3D" id="3.40.800.10">
    <property type="entry name" value="Ureohydrolase domain"/>
    <property type="match status" value="1"/>
</dbReference>
<name>A0ABW4CY31_9LACO</name>
<gene>
    <name evidence="5" type="ORF">ACFQ44_00790</name>
</gene>
<organism evidence="5 6">
    <name type="scientific">Levilactobacillus lanxiensis</name>
    <dbReference type="NCBI Taxonomy" id="2799568"/>
    <lineage>
        <taxon>Bacteria</taxon>
        <taxon>Bacillati</taxon>
        <taxon>Bacillota</taxon>
        <taxon>Bacilli</taxon>
        <taxon>Lactobacillales</taxon>
        <taxon>Lactobacillaceae</taxon>
        <taxon>Levilactobacillus</taxon>
    </lineage>
</organism>
<evidence type="ECO:0000256" key="1">
    <source>
        <dbReference type="ARBA" id="ARBA00022723"/>
    </source>
</evidence>
<proteinExistence type="inferred from homology"/>
<dbReference type="RefSeq" id="WP_203642574.1">
    <property type="nucleotide sequence ID" value="NZ_BOLN01000001.1"/>
</dbReference>
<comment type="similarity">
    <text evidence="4">Belongs to the arginase family.</text>
</comment>
<dbReference type="CDD" id="cd09999">
    <property type="entry name" value="Arginase-like_1"/>
    <property type="match status" value="1"/>
</dbReference>
<dbReference type="Pfam" id="PF00491">
    <property type="entry name" value="Arginase"/>
    <property type="match status" value="1"/>
</dbReference>
<dbReference type="SUPFAM" id="SSF52768">
    <property type="entry name" value="Arginase/deacetylase"/>
    <property type="match status" value="1"/>
</dbReference>
<dbReference type="InterPro" id="IPR006035">
    <property type="entry name" value="Ureohydrolase"/>
</dbReference>
<dbReference type="Proteomes" id="UP001597189">
    <property type="component" value="Unassembled WGS sequence"/>
</dbReference>
<keyword evidence="3" id="KW-0464">Manganese</keyword>
<dbReference type="EMBL" id="JBHTOD010000001">
    <property type="protein sequence ID" value="MFD1454211.1"/>
    <property type="molecule type" value="Genomic_DNA"/>
</dbReference>
<dbReference type="EC" id="3.5.3.-" evidence="5"/>
<dbReference type="PROSITE" id="PS51409">
    <property type="entry name" value="ARGINASE_2"/>
    <property type="match status" value="1"/>
</dbReference>
<keyword evidence="2 5" id="KW-0378">Hydrolase</keyword>
<sequence length="278" mass="29595">MDKKRTIRLVLLQWPGASAADNRLSAQLLSLILPPDAGTETIQVPLAEGIVAGGGNQPVVLQQIAETQAILAAKHPDRVITAGGGSVISVAPVDYLSGKYGEHLGVLWLGTHPDIADPSTSSHLSEMVAGNLLGQGNPALAVHQPLLPRQLMYAGLNEPLRPMDQAVTSLGIRHATAEDIASDSQSVLDWMAAEHLTQIAVHFDLDVLTRADFRSILPAQSYTEPADANTGELALRQVVRLMQDISAQADLVGFSIAAPLPQDALNLRQALRDISIFN</sequence>
<dbReference type="InterPro" id="IPR023696">
    <property type="entry name" value="Ureohydrolase_dom_sf"/>
</dbReference>